<keyword evidence="2" id="KW-1185">Reference proteome</keyword>
<dbReference type="EMBL" id="JBHSBN010000029">
    <property type="protein sequence ID" value="MFC4109813.1"/>
    <property type="molecule type" value="Genomic_DNA"/>
</dbReference>
<reference evidence="2" key="1">
    <citation type="journal article" date="2019" name="Int. J. Syst. Evol. Microbiol.">
        <title>The Global Catalogue of Microorganisms (GCM) 10K type strain sequencing project: providing services to taxonomists for standard genome sequencing and annotation.</title>
        <authorList>
            <consortium name="The Broad Institute Genomics Platform"/>
            <consortium name="The Broad Institute Genome Sequencing Center for Infectious Disease"/>
            <person name="Wu L."/>
            <person name="Ma J."/>
        </authorList>
    </citation>
    <scope>NUCLEOTIDE SEQUENCE [LARGE SCALE GENOMIC DNA]</scope>
    <source>
        <strain evidence="2">2902at01</strain>
    </source>
</reference>
<protein>
    <submittedName>
        <fullName evidence="1">Uncharacterized protein</fullName>
    </submittedName>
</protein>
<proteinExistence type="predicted"/>
<organism evidence="1 2">
    <name type="scientific">Micromonospora zhanjiangensis</name>
    <dbReference type="NCBI Taxonomy" id="1522057"/>
    <lineage>
        <taxon>Bacteria</taxon>
        <taxon>Bacillati</taxon>
        <taxon>Actinomycetota</taxon>
        <taxon>Actinomycetes</taxon>
        <taxon>Micromonosporales</taxon>
        <taxon>Micromonosporaceae</taxon>
        <taxon>Micromonospora</taxon>
    </lineage>
</organism>
<evidence type="ECO:0000313" key="2">
    <source>
        <dbReference type="Proteomes" id="UP001595868"/>
    </source>
</evidence>
<evidence type="ECO:0000313" key="1">
    <source>
        <dbReference type="EMBL" id="MFC4109813.1"/>
    </source>
</evidence>
<dbReference type="RefSeq" id="WP_377551697.1">
    <property type="nucleotide sequence ID" value="NZ_JBHSBN010000029.1"/>
</dbReference>
<gene>
    <name evidence="1" type="ORF">ACFOX0_28265</name>
</gene>
<dbReference type="Proteomes" id="UP001595868">
    <property type="component" value="Unassembled WGS sequence"/>
</dbReference>
<name>A0ABV8KV27_9ACTN</name>
<sequence length="58" mass="7320">MRIRPVRTLWRRWRHERRERIADLVWQAGLTREEERIRQQVVAALEEHERTRRCRDAS</sequence>
<accession>A0ABV8KV27</accession>
<comment type="caution">
    <text evidence="1">The sequence shown here is derived from an EMBL/GenBank/DDBJ whole genome shotgun (WGS) entry which is preliminary data.</text>
</comment>